<organism evidence="3 4">
    <name type="scientific">Alteromonas alba</name>
    <dbReference type="NCBI Taxonomy" id="2079529"/>
    <lineage>
        <taxon>Bacteria</taxon>
        <taxon>Pseudomonadati</taxon>
        <taxon>Pseudomonadota</taxon>
        <taxon>Gammaproteobacteria</taxon>
        <taxon>Alteromonadales</taxon>
        <taxon>Alteromonadaceae</taxon>
        <taxon>Alteromonas/Salinimonas group</taxon>
        <taxon>Alteromonas</taxon>
    </lineage>
</organism>
<dbReference type="EMBL" id="PVNP01000188">
    <property type="protein sequence ID" value="PRO72353.1"/>
    <property type="molecule type" value="Genomic_DNA"/>
</dbReference>
<evidence type="ECO:0000313" key="4">
    <source>
        <dbReference type="Proteomes" id="UP000238949"/>
    </source>
</evidence>
<feature type="domain" description="Acyltransferase 3" evidence="2">
    <location>
        <begin position="9"/>
        <end position="353"/>
    </location>
</feature>
<dbReference type="AlphaFoldDB" id="A0A2S9V7E5"/>
<reference evidence="4" key="1">
    <citation type="journal article" date="2020" name="Int. J. Syst. Evol. Microbiol.">
        <title>Alteromonas alba sp. nov., a marine bacterium isolated from the seawater of the West Pacific Ocean.</title>
        <authorList>
            <person name="Sun C."/>
            <person name="Wu Y.-H."/>
            <person name="Xamxidin M."/>
            <person name="Cheng H."/>
            <person name="Xu X.-W."/>
        </authorList>
    </citation>
    <scope>NUCLEOTIDE SEQUENCE [LARGE SCALE GENOMIC DNA]</scope>
    <source>
        <strain evidence="4">190</strain>
    </source>
</reference>
<dbReference type="OrthoDB" id="9809782at2"/>
<feature type="transmembrane region" description="Helical" evidence="1">
    <location>
        <begin position="12"/>
        <end position="31"/>
    </location>
</feature>
<dbReference type="Pfam" id="PF01757">
    <property type="entry name" value="Acyl_transf_3"/>
    <property type="match status" value="1"/>
</dbReference>
<name>A0A2S9V7E5_9ALTE</name>
<feature type="transmembrane region" description="Helical" evidence="1">
    <location>
        <begin position="235"/>
        <end position="253"/>
    </location>
</feature>
<dbReference type="Proteomes" id="UP000238949">
    <property type="component" value="Unassembled WGS sequence"/>
</dbReference>
<feature type="transmembrane region" description="Helical" evidence="1">
    <location>
        <begin position="133"/>
        <end position="153"/>
    </location>
</feature>
<feature type="transmembrane region" description="Helical" evidence="1">
    <location>
        <begin position="203"/>
        <end position="223"/>
    </location>
</feature>
<accession>A0A2S9V7E5</accession>
<dbReference type="InterPro" id="IPR002656">
    <property type="entry name" value="Acyl_transf_3_dom"/>
</dbReference>
<evidence type="ECO:0000313" key="3">
    <source>
        <dbReference type="EMBL" id="PRO72353.1"/>
    </source>
</evidence>
<dbReference type="InterPro" id="IPR050623">
    <property type="entry name" value="Glucan_succinyl_AcylTrfase"/>
</dbReference>
<feature type="transmembrane region" description="Helical" evidence="1">
    <location>
        <begin position="265"/>
        <end position="292"/>
    </location>
</feature>
<feature type="transmembrane region" description="Helical" evidence="1">
    <location>
        <begin position="304"/>
        <end position="324"/>
    </location>
</feature>
<feature type="transmembrane region" description="Helical" evidence="1">
    <location>
        <begin position="330"/>
        <end position="353"/>
    </location>
</feature>
<dbReference type="RefSeq" id="WP_105935592.1">
    <property type="nucleotide sequence ID" value="NZ_PVNP01000188.1"/>
</dbReference>
<keyword evidence="4" id="KW-1185">Reference proteome</keyword>
<sequence>MEVTPQRYAELDWLRVILIVAVFMHHVFMPFNGDNWHIMNSESSKLLDDIMVYFEQLRLPVLFLIAGAGSIILLNRVSSTAFLLSKSKRLLLPLLLAMMFITPPQAYFEAPEQYASLLDAYQQRLLIFDNKHLWFIEFLIIFMLLATPLKKALDTSPGQTLLGAFEKLSHRPFGLMLSGVVLISVRCILKLNYPEQDGAIENLSVSVFYLVFFITGMLFMSRQAIWQSIARHRRFNLYGFIVSSLVFYIYYLGDFSSIGSLAVRWQIWWALTALLSWAGMLVLLGYAGHYLNNSPAWLRQANELIYPFYILHQTVIVVLAYYIVQWDAGITLKSLSVLVLAFTLTAGLCYFLIRPTTWLRLAFGLKQRA</sequence>
<keyword evidence="1" id="KW-0812">Transmembrane</keyword>
<evidence type="ECO:0000256" key="1">
    <source>
        <dbReference type="SAM" id="Phobius"/>
    </source>
</evidence>
<dbReference type="GO" id="GO:0016747">
    <property type="term" value="F:acyltransferase activity, transferring groups other than amino-acyl groups"/>
    <property type="evidence" value="ECO:0007669"/>
    <property type="project" value="InterPro"/>
</dbReference>
<comment type="caution">
    <text evidence="3">The sequence shown here is derived from an EMBL/GenBank/DDBJ whole genome shotgun (WGS) entry which is preliminary data.</text>
</comment>
<dbReference type="PANTHER" id="PTHR36927">
    <property type="entry name" value="BLR4337 PROTEIN"/>
    <property type="match status" value="1"/>
</dbReference>
<dbReference type="PANTHER" id="PTHR36927:SF3">
    <property type="entry name" value="GLUCANS BIOSYNTHESIS PROTEIN C"/>
    <property type="match status" value="1"/>
</dbReference>
<keyword evidence="1" id="KW-1133">Transmembrane helix</keyword>
<gene>
    <name evidence="3" type="ORF">C6Y40_16985</name>
</gene>
<protein>
    <recommendedName>
        <fullName evidence="2">Acyltransferase 3 domain-containing protein</fullName>
    </recommendedName>
</protein>
<keyword evidence="1" id="KW-0472">Membrane</keyword>
<feature type="transmembrane region" description="Helical" evidence="1">
    <location>
        <begin position="57"/>
        <end position="78"/>
    </location>
</feature>
<evidence type="ECO:0000259" key="2">
    <source>
        <dbReference type="Pfam" id="PF01757"/>
    </source>
</evidence>
<proteinExistence type="predicted"/>